<dbReference type="STRING" id="29172.A0A0D8X561"/>
<dbReference type="GO" id="GO:0005886">
    <property type="term" value="C:plasma membrane"/>
    <property type="evidence" value="ECO:0007669"/>
    <property type="project" value="UniProtKB-SubCell"/>
</dbReference>
<gene>
    <name evidence="8" type="ORF">DICVIV_14482</name>
</gene>
<protein>
    <recommendedName>
        <fullName evidence="10">Ras family protein</fullName>
    </recommendedName>
</protein>
<keyword evidence="9" id="KW-1185">Reference proteome</keyword>
<dbReference type="SUPFAM" id="SSF52540">
    <property type="entry name" value="P-loop containing nucleoside triphosphate hydrolases"/>
    <property type="match status" value="1"/>
</dbReference>
<organism evidence="8 9">
    <name type="scientific">Dictyocaulus viviparus</name>
    <name type="common">Bovine lungworm</name>
    <dbReference type="NCBI Taxonomy" id="29172"/>
    <lineage>
        <taxon>Eukaryota</taxon>
        <taxon>Metazoa</taxon>
        <taxon>Ecdysozoa</taxon>
        <taxon>Nematoda</taxon>
        <taxon>Chromadorea</taxon>
        <taxon>Rhabditida</taxon>
        <taxon>Rhabditina</taxon>
        <taxon>Rhabditomorpha</taxon>
        <taxon>Strongyloidea</taxon>
        <taxon>Metastrongylidae</taxon>
        <taxon>Dictyocaulus</taxon>
    </lineage>
</organism>
<evidence type="ECO:0000256" key="1">
    <source>
        <dbReference type="ARBA" id="ARBA00004193"/>
    </source>
</evidence>
<dbReference type="AlphaFoldDB" id="A0A0D8X561"/>
<proteinExistence type="predicted"/>
<dbReference type="EMBL" id="KN722729">
    <property type="protein sequence ID" value="KJH39638.1"/>
    <property type="molecule type" value="Genomic_DNA"/>
</dbReference>
<evidence type="ECO:0000256" key="5">
    <source>
        <dbReference type="ARBA" id="ARBA00023136"/>
    </source>
</evidence>
<evidence type="ECO:0000256" key="6">
    <source>
        <dbReference type="ARBA" id="ARBA00023288"/>
    </source>
</evidence>
<keyword evidence="4" id="KW-0342">GTP-binding</keyword>
<dbReference type="OrthoDB" id="265044at2759"/>
<keyword evidence="4" id="KW-0547">Nucleotide-binding</keyword>
<dbReference type="Gene3D" id="3.40.50.300">
    <property type="entry name" value="P-loop containing nucleotide triphosphate hydrolases"/>
    <property type="match status" value="1"/>
</dbReference>
<evidence type="ECO:0000256" key="7">
    <source>
        <dbReference type="SAM" id="MobiDB-lite"/>
    </source>
</evidence>
<dbReference type="InterPro" id="IPR027417">
    <property type="entry name" value="P-loop_NTPase"/>
</dbReference>
<evidence type="ECO:0000313" key="9">
    <source>
        <dbReference type="Proteomes" id="UP000053766"/>
    </source>
</evidence>
<dbReference type="GO" id="GO:0005525">
    <property type="term" value="F:GTP binding"/>
    <property type="evidence" value="ECO:0007669"/>
    <property type="project" value="UniProtKB-KW"/>
</dbReference>
<evidence type="ECO:0000313" key="8">
    <source>
        <dbReference type="EMBL" id="KJH39638.1"/>
    </source>
</evidence>
<evidence type="ECO:0000256" key="2">
    <source>
        <dbReference type="ARBA" id="ARBA00022475"/>
    </source>
</evidence>
<dbReference type="InterPro" id="IPR052236">
    <property type="entry name" value="Small_GTPase_RasD"/>
</dbReference>
<dbReference type="PANTHER" id="PTHR46149:SF7">
    <property type="entry name" value="GTP-BINDING PROTEIN DI-RAS2"/>
    <property type="match status" value="1"/>
</dbReference>
<evidence type="ECO:0008006" key="10">
    <source>
        <dbReference type="Google" id="ProtNLM"/>
    </source>
</evidence>
<dbReference type="GO" id="GO:0003924">
    <property type="term" value="F:GTPase activity"/>
    <property type="evidence" value="ECO:0007669"/>
    <property type="project" value="InterPro"/>
</dbReference>
<evidence type="ECO:0000256" key="3">
    <source>
        <dbReference type="ARBA" id="ARBA00022481"/>
    </source>
</evidence>
<reference evidence="8 9" key="1">
    <citation type="submission" date="2013-11" db="EMBL/GenBank/DDBJ databases">
        <title>Draft genome of the bovine lungworm Dictyocaulus viviparus.</title>
        <authorList>
            <person name="Mitreva M."/>
        </authorList>
    </citation>
    <scope>NUCLEOTIDE SEQUENCE [LARGE SCALE GENOMIC DNA]</scope>
    <source>
        <strain evidence="8 9">HannoverDv2000</strain>
    </source>
</reference>
<sequence length="85" mass="9710">MTRNERKLGRSKSAIRARAPNVSTREVGRRPYEITVVVLGATKVGKSALVSQYLWESFLTEYRPTVEEFNWVEYEIGDGSSLMLQ</sequence>
<keyword evidence="5" id="KW-0472">Membrane</keyword>
<comment type="subcellular location">
    <subcellularLocation>
        <location evidence="1">Cell membrane</location>
        <topology evidence="1">Lipid-anchor</topology>
    </subcellularLocation>
</comment>
<reference evidence="9" key="2">
    <citation type="journal article" date="2016" name="Sci. Rep.">
        <title>Dictyocaulus viviparus genome, variome and transcriptome elucidate lungworm biology and support future intervention.</title>
        <authorList>
            <person name="McNulty S.N."/>
            <person name="Strube C."/>
            <person name="Rosa B.A."/>
            <person name="Martin J.C."/>
            <person name="Tyagi R."/>
            <person name="Choi Y.J."/>
            <person name="Wang Q."/>
            <person name="Hallsworth Pepin K."/>
            <person name="Zhang X."/>
            <person name="Ozersky P."/>
            <person name="Wilson R.K."/>
            <person name="Sternberg P.W."/>
            <person name="Gasser R.B."/>
            <person name="Mitreva M."/>
        </authorList>
    </citation>
    <scope>NUCLEOTIDE SEQUENCE [LARGE SCALE GENOMIC DNA]</scope>
    <source>
        <strain evidence="9">HannoverDv2000</strain>
    </source>
</reference>
<keyword evidence="3" id="KW-0488">Methylation</keyword>
<dbReference type="PANTHER" id="PTHR46149">
    <property type="entry name" value="MIP08469P"/>
    <property type="match status" value="1"/>
</dbReference>
<keyword evidence="6" id="KW-0449">Lipoprotein</keyword>
<keyword evidence="2" id="KW-1003">Cell membrane</keyword>
<accession>A0A0D8X561</accession>
<dbReference type="InterPro" id="IPR001806">
    <property type="entry name" value="Small_GTPase"/>
</dbReference>
<name>A0A0D8X561_DICVI</name>
<dbReference type="Proteomes" id="UP000053766">
    <property type="component" value="Unassembled WGS sequence"/>
</dbReference>
<dbReference type="Pfam" id="PF00071">
    <property type="entry name" value="Ras"/>
    <property type="match status" value="1"/>
</dbReference>
<feature type="region of interest" description="Disordered" evidence="7">
    <location>
        <begin position="1"/>
        <end position="25"/>
    </location>
</feature>
<feature type="non-terminal residue" evidence="8">
    <location>
        <position position="85"/>
    </location>
</feature>
<evidence type="ECO:0000256" key="4">
    <source>
        <dbReference type="ARBA" id="ARBA00023134"/>
    </source>
</evidence>